<feature type="transmembrane region" description="Helical" evidence="4">
    <location>
        <begin position="522"/>
        <end position="541"/>
    </location>
</feature>
<dbReference type="InterPro" id="IPR050412">
    <property type="entry name" value="Ig-like_Receptors_ImmuneReg"/>
</dbReference>
<feature type="chain" id="PRO_5045625648" description="Ig-like domain-containing protein" evidence="5">
    <location>
        <begin position="29"/>
        <end position="1245"/>
    </location>
</feature>
<feature type="compositionally biased region" description="Low complexity" evidence="3">
    <location>
        <begin position="1227"/>
        <end position="1245"/>
    </location>
</feature>
<organism evidence="7 8">
    <name type="scientific">Felis catus</name>
    <name type="common">Cat</name>
    <name type="synonym">Felis silvestris catus</name>
    <dbReference type="NCBI Taxonomy" id="9685"/>
    <lineage>
        <taxon>Eukaryota</taxon>
        <taxon>Metazoa</taxon>
        <taxon>Chordata</taxon>
        <taxon>Craniata</taxon>
        <taxon>Vertebrata</taxon>
        <taxon>Euteleostomi</taxon>
        <taxon>Mammalia</taxon>
        <taxon>Eutheria</taxon>
        <taxon>Laurasiatheria</taxon>
        <taxon>Carnivora</taxon>
        <taxon>Feliformia</taxon>
        <taxon>Felidae</taxon>
        <taxon>Felinae</taxon>
        <taxon>Felis</taxon>
    </lineage>
</organism>
<dbReference type="SMART" id="SM00409">
    <property type="entry name" value="IG"/>
    <property type="match status" value="10"/>
</dbReference>
<evidence type="ECO:0000259" key="6">
    <source>
        <dbReference type="PROSITE" id="PS50835"/>
    </source>
</evidence>
<proteinExistence type="predicted"/>
<feature type="domain" description="Ig-like" evidence="6">
    <location>
        <begin position="782"/>
        <end position="870"/>
    </location>
</feature>
<dbReference type="Ensembl" id="ENSFCTT00005008352.1">
    <property type="protein sequence ID" value="ENSFCTP00005005189.1"/>
    <property type="gene ID" value="ENSFCTG00005003067.1"/>
</dbReference>
<dbReference type="InterPro" id="IPR007110">
    <property type="entry name" value="Ig-like_dom"/>
</dbReference>
<name>A0ABI7W472_FELCA</name>
<dbReference type="InterPro" id="IPR003599">
    <property type="entry name" value="Ig_sub"/>
</dbReference>
<evidence type="ECO:0000256" key="3">
    <source>
        <dbReference type="SAM" id="MobiDB-lite"/>
    </source>
</evidence>
<feature type="signal peptide" evidence="5">
    <location>
        <begin position="1"/>
        <end position="28"/>
    </location>
</feature>
<dbReference type="PANTHER" id="PTHR11738">
    <property type="entry name" value="MHC CLASS I NK CELL RECEPTOR"/>
    <property type="match status" value="1"/>
</dbReference>
<feature type="domain" description="Ig-like" evidence="6">
    <location>
        <begin position="974"/>
        <end position="1043"/>
    </location>
</feature>
<evidence type="ECO:0000256" key="1">
    <source>
        <dbReference type="ARBA" id="ARBA00023157"/>
    </source>
</evidence>
<keyword evidence="4" id="KW-1133">Transmembrane helix</keyword>
<keyword evidence="4" id="KW-0812">Transmembrane</keyword>
<evidence type="ECO:0000256" key="5">
    <source>
        <dbReference type="SAM" id="SignalP"/>
    </source>
</evidence>
<dbReference type="InterPro" id="IPR013783">
    <property type="entry name" value="Ig-like_fold"/>
</dbReference>
<evidence type="ECO:0000256" key="2">
    <source>
        <dbReference type="ARBA" id="ARBA00023319"/>
    </source>
</evidence>
<evidence type="ECO:0000256" key="4">
    <source>
        <dbReference type="SAM" id="Phobius"/>
    </source>
</evidence>
<dbReference type="Proteomes" id="UP000823872">
    <property type="component" value="Chromosome X"/>
</dbReference>
<dbReference type="PROSITE" id="PS50835">
    <property type="entry name" value="IG_LIKE"/>
    <property type="match status" value="6"/>
</dbReference>
<gene>
    <name evidence="7" type="primary">IGSF1</name>
</gene>
<dbReference type="InterPro" id="IPR036179">
    <property type="entry name" value="Ig-like_dom_sf"/>
</dbReference>
<reference evidence="7" key="3">
    <citation type="submission" date="2025-09" db="UniProtKB">
        <authorList>
            <consortium name="Ensembl"/>
        </authorList>
    </citation>
    <scope>IDENTIFICATION</scope>
    <source>
        <strain evidence="7">breed Abyssinian</strain>
    </source>
</reference>
<feature type="domain" description="Ig-like" evidence="6">
    <location>
        <begin position="321"/>
        <end position="392"/>
    </location>
</feature>
<sequence>MTLDRPGQRPTMLRTFTVLLFCIRLSLGMTSIVMQSQPELWIETNYPQAPWENITLWCKSPSRISSKFLLLKDKTQMTWIRPSSKTFQVSFPLGALTKYNAGLYRCCYWKETGWSEPSKVLELEAPGQLPKPIFWIQAETSPLPGCNVNILCHGWLQDLVFMLFKEGYAEPVDYQIPTGTVAIFSIANMTPESEGVYICRTHIQMLPTLWSEPSNPLKLIVAGLYPKPTLTAYPGPIMAPGESLSLRCQGPIYGMTFALIRLEDLEKSFYRKRPIKNEAYFFFRALKIHDAGHYLCFYYDGSYRGSLLSDILKIWVTDTFPKTWLLAQPSPVVQMGQHMSLWCRGPVDGVGLALYKKGEDKPLQLLDTASTDDDESFFLNNVTYSDAGVYSCLYLLSWKTSIRMTSHNTMELVVVDKPPKPSLSAWPSTVFKLGKAITLQCRVPHPVLEFSLEWEERATFQKFSVDGDFIISNAERKGTGTYSCSYRIEAHPNIWSHRSEPLRLMGPAATGFLTWNYVLNEAIRLSLFMQLVALLLVVLWIRWKCRRLRIREAWLLGTAQGVTMLFIVTVLFCCGLCNGVLTEETEIIMPTPKPELWAETNFPLAPWKNLTLWCRSPSGSTKEFVLLKDGTGWIATRPASEQVRAAFPLGALTQSHTGSYHCHSWEEMAVSEPSEALELVGTEMYPKPFFKTWASPVVTPGARVTFNCSTPHQHMSFILYKDGSEIASSDRSWASPGASAAHFLIISVGAGDGGNYSCRYYDFAIWSEPSDPVELVVTEYYPQPTLLAQPGPVVLPGKNVTLRCQGAFPGMRFALLQEGNQVPLQFQSTSGNSADFLLHTVGAEDSGNYSCVYYETTMSNRGSHLSKPIMIWVTDTFPKPWLFAEPSSVVPVGKNVTLWCQGPVHGVGYILHKEREATSVQLWGSTSNDGAFPITNISGASIGRYSCCYHPDWTSPIKIQPSNTLELIVTGLLPKPSLLAQPGPIVAPGENMTFQCQGELPDSTFVLLKEGTQEPLEQQKPSGYRADFWMPAVRGEDSGIYSCVYYLDSAPFAASNHSDFLEIWVTDKPPKPSLSAWPSTMFKLGKDITLQCRGPLPGVEFVLEHDGEEAPQQFSEDGDFVINNVEGKGIGNYSCSYRLQAYPDIWSEPSDALELVGAAGPAAQECTVGNIVRSSLIVVVVVALGVVLAIEWKKWPRLRTRDSETDGRDQTIALEECNQEGEPGANTSSPSSVSQETSVELPVPI</sequence>
<dbReference type="SMART" id="SM00408">
    <property type="entry name" value="IGc2"/>
    <property type="match status" value="7"/>
</dbReference>
<dbReference type="PANTHER" id="PTHR11738:SF163">
    <property type="entry name" value="IMMUNOGLOBULIN SUPERFAMILY MEMBER 1"/>
    <property type="match status" value="1"/>
</dbReference>
<reference evidence="7" key="2">
    <citation type="submission" date="2025-08" db="UniProtKB">
        <authorList>
            <consortium name="Ensembl"/>
        </authorList>
    </citation>
    <scope>IDENTIFICATION</scope>
    <source>
        <strain evidence="7">breed Abyssinian</strain>
    </source>
</reference>
<keyword evidence="8" id="KW-1185">Reference proteome</keyword>
<keyword evidence="2" id="KW-0393">Immunoglobulin domain</keyword>
<dbReference type="InterPro" id="IPR003598">
    <property type="entry name" value="Ig_sub2"/>
</dbReference>
<keyword evidence="1" id="KW-1015">Disulfide bond</keyword>
<dbReference type="SUPFAM" id="SSF48726">
    <property type="entry name" value="Immunoglobulin"/>
    <property type="match status" value="11"/>
</dbReference>
<evidence type="ECO:0000313" key="7">
    <source>
        <dbReference type="Ensembl" id="ENSFCTP00005005189.1"/>
    </source>
</evidence>
<feature type="transmembrane region" description="Helical" evidence="4">
    <location>
        <begin position="553"/>
        <end position="572"/>
    </location>
</feature>
<dbReference type="GeneTree" id="ENSGT01150000286974"/>
<dbReference type="InterPro" id="IPR013151">
    <property type="entry name" value="Immunoglobulin_dom"/>
</dbReference>
<accession>A0ABI7W472</accession>
<feature type="domain" description="Ig-like" evidence="6">
    <location>
        <begin position="686"/>
        <end position="778"/>
    </location>
</feature>
<dbReference type="Pfam" id="PF13895">
    <property type="entry name" value="Ig_2"/>
    <property type="match status" value="4"/>
</dbReference>
<evidence type="ECO:0000313" key="8">
    <source>
        <dbReference type="Proteomes" id="UP000823872"/>
    </source>
</evidence>
<feature type="domain" description="Ig-like" evidence="6">
    <location>
        <begin position="38"/>
        <end position="106"/>
    </location>
</feature>
<dbReference type="Gene3D" id="2.60.40.10">
    <property type="entry name" value="Immunoglobulins"/>
    <property type="match status" value="11"/>
</dbReference>
<reference evidence="7 8" key="1">
    <citation type="submission" date="2021-02" db="EMBL/GenBank/DDBJ databases">
        <title>Safari Cat Assemblies.</title>
        <authorList>
            <person name="Bredemeyer K.R."/>
            <person name="Murphy W.J."/>
        </authorList>
    </citation>
    <scope>NUCLEOTIDE SEQUENCE [LARGE SCALE GENOMIC DNA]</scope>
</reference>
<feature type="domain" description="Ig-like" evidence="6">
    <location>
        <begin position="419"/>
        <end position="484"/>
    </location>
</feature>
<keyword evidence="4" id="KW-0472">Membrane</keyword>
<dbReference type="Pfam" id="PF00047">
    <property type="entry name" value="ig"/>
    <property type="match status" value="1"/>
</dbReference>
<feature type="region of interest" description="Disordered" evidence="3">
    <location>
        <begin position="1216"/>
        <end position="1245"/>
    </location>
</feature>
<keyword evidence="5" id="KW-0732">Signal</keyword>
<protein>
    <recommendedName>
        <fullName evidence="6">Ig-like domain-containing protein</fullName>
    </recommendedName>
</protein>